<evidence type="ECO:0000313" key="2">
    <source>
        <dbReference type="Proteomes" id="UP001163882"/>
    </source>
</evidence>
<dbReference type="EMBL" id="CP107716">
    <property type="protein sequence ID" value="UYQ72871.1"/>
    <property type="molecule type" value="Genomic_DNA"/>
</dbReference>
<evidence type="ECO:0008006" key="3">
    <source>
        <dbReference type="Google" id="ProtNLM"/>
    </source>
</evidence>
<accession>A0ABY6IQH6</accession>
<protein>
    <recommendedName>
        <fullName evidence="3">Peptidase M15A C-terminal domain-containing protein</fullName>
    </recommendedName>
</protein>
<dbReference type="SUPFAM" id="SSF55166">
    <property type="entry name" value="Hedgehog/DD-peptidase"/>
    <property type="match status" value="1"/>
</dbReference>
<reference evidence="1" key="1">
    <citation type="submission" date="2022-10" db="EMBL/GenBank/DDBJ databases">
        <title>YIM 151497 complete genome.</title>
        <authorList>
            <person name="Chen X."/>
        </authorList>
    </citation>
    <scope>NUCLEOTIDE SEQUENCE</scope>
    <source>
        <strain evidence="1">YIM 151497</strain>
    </source>
</reference>
<dbReference type="Proteomes" id="UP001163882">
    <property type="component" value="Chromosome"/>
</dbReference>
<proteinExistence type="predicted"/>
<evidence type="ECO:0000313" key="1">
    <source>
        <dbReference type="EMBL" id="UYQ72871.1"/>
    </source>
</evidence>
<sequence length="181" mass="21017">MKDIFWKLEKLGRVRLSEHFYMRQFLYSEIGAAYGILNVPDDPDLAIETGTQLCEQILEPLAAKFGPIVVRSGFRSARLNDFGARNGLKCASNEKNFAYHIWDHRDAAGHKGAAACVVIPSFNANATERDSWKQLAWYIHDKLSYHRLTFFSLDNAFNVGWHEKPRREIYSRMPKPHWFLR</sequence>
<dbReference type="InterPro" id="IPR009045">
    <property type="entry name" value="Zn_M74/Hedgehog-like"/>
</dbReference>
<keyword evidence="2" id="KW-1185">Reference proteome</keyword>
<dbReference type="RefSeq" id="WP_264226473.1">
    <property type="nucleotide sequence ID" value="NZ_CP107716.1"/>
</dbReference>
<organism evidence="1 2">
    <name type="scientific">Pelagibacterium flavum</name>
    <dbReference type="NCBI Taxonomy" id="2984530"/>
    <lineage>
        <taxon>Bacteria</taxon>
        <taxon>Pseudomonadati</taxon>
        <taxon>Pseudomonadota</taxon>
        <taxon>Alphaproteobacteria</taxon>
        <taxon>Hyphomicrobiales</taxon>
        <taxon>Devosiaceae</taxon>
        <taxon>Pelagibacterium</taxon>
    </lineage>
</organism>
<gene>
    <name evidence="1" type="ORF">OF122_03600</name>
</gene>
<name>A0ABY6IQH6_9HYPH</name>